<accession>A0A0R3X0L8</accession>
<protein>
    <submittedName>
        <fullName evidence="2">SH2 domain-containing protein</fullName>
    </submittedName>
</protein>
<reference evidence="2" key="1">
    <citation type="submission" date="2017-02" db="UniProtKB">
        <authorList>
            <consortium name="WormBaseParasite"/>
        </authorList>
    </citation>
    <scope>IDENTIFICATION</scope>
</reference>
<feature type="compositionally biased region" description="Basic and acidic residues" evidence="1">
    <location>
        <begin position="123"/>
        <end position="136"/>
    </location>
</feature>
<proteinExistence type="predicted"/>
<sequence length="208" mass="22468">LQHRFTTKKTMARVGWNFGEEFAAAPAFAPMGSAWSGAPSESVPASDGQARIGFVFDEVAGSPRSPESPTETPAEGSQSSNGIPNSNLLHPSDTTAHRAFSFNAPKRPPPPRLHDFSSASYDVPEREKPNLSERSKSLAQSRCGNDPLYASITADAKLPMPIVYPSPASSRNSEAYQQGLADMADLMTTVDLSEAEKQKIRDRFALDK</sequence>
<dbReference type="AlphaFoldDB" id="A0A0R3X0L8"/>
<feature type="compositionally biased region" description="Low complexity" evidence="1">
    <location>
        <begin position="61"/>
        <end position="77"/>
    </location>
</feature>
<organism evidence="2">
    <name type="scientific">Hydatigena taeniaeformis</name>
    <name type="common">Feline tapeworm</name>
    <name type="synonym">Taenia taeniaeformis</name>
    <dbReference type="NCBI Taxonomy" id="6205"/>
    <lineage>
        <taxon>Eukaryota</taxon>
        <taxon>Metazoa</taxon>
        <taxon>Spiralia</taxon>
        <taxon>Lophotrochozoa</taxon>
        <taxon>Platyhelminthes</taxon>
        <taxon>Cestoda</taxon>
        <taxon>Eucestoda</taxon>
        <taxon>Cyclophyllidea</taxon>
        <taxon>Taeniidae</taxon>
        <taxon>Hydatigera</taxon>
    </lineage>
</organism>
<feature type="region of interest" description="Disordered" evidence="1">
    <location>
        <begin position="30"/>
        <end position="144"/>
    </location>
</feature>
<evidence type="ECO:0000256" key="1">
    <source>
        <dbReference type="SAM" id="MobiDB-lite"/>
    </source>
</evidence>
<evidence type="ECO:0000313" key="2">
    <source>
        <dbReference type="WBParaSite" id="TTAC_0000668901-mRNA-1"/>
    </source>
</evidence>
<dbReference type="WBParaSite" id="TTAC_0000668901-mRNA-1">
    <property type="protein sequence ID" value="TTAC_0000668901-mRNA-1"/>
    <property type="gene ID" value="TTAC_0000668901"/>
</dbReference>
<name>A0A0R3X0L8_HYDTA</name>
<feature type="compositionally biased region" description="Polar residues" evidence="1">
    <location>
        <begin position="78"/>
        <end position="94"/>
    </location>
</feature>